<dbReference type="PANTHER" id="PTHR38340">
    <property type="entry name" value="S-LAYER PROTEIN"/>
    <property type="match status" value="1"/>
</dbReference>
<evidence type="ECO:0000313" key="4">
    <source>
        <dbReference type="Proteomes" id="UP000240418"/>
    </source>
</evidence>
<proteinExistence type="predicted"/>
<protein>
    <recommendedName>
        <fullName evidence="5">Hemolysin type calcium-binding protein</fullName>
    </recommendedName>
</protein>
<dbReference type="Gene3D" id="2.150.10.10">
    <property type="entry name" value="Serralysin-like metalloprotease, C-terminal"/>
    <property type="match status" value="2"/>
</dbReference>
<reference evidence="3 4" key="1">
    <citation type="submission" date="2018-03" db="EMBL/GenBank/DDBJ databases">
        <title>Genomic Encyclopedia of Archaeal and Bacterial Type Strains, Phase II (KMG-II): from individual species to whole genera.</title>
        <authorList>
            <person name="Goeker M."/>
        </authorList>
    </citation>
    <scope>NUCLEOTIDE SEQUENCE [LARGE SCALE GENOMIC DNA]</scope>
    <source>
        <strain evidence="3 4">DSM 100673</strain>
    </source>
</reference>
<dbReference type="RefSeq" id="WP_106610699.1">
    <property type="nucleotide sequence ID" value="NZ_PYGJ01000041.1"/>
</dbReference>
<keyword evidence="4" id="KW-1185">Reference proteome</keyword>
<evidence type="ECO:0000256" key="2">
    <source>
        <dbReference type="ARBA" id="ARBA00022525"/>
    </source>
</evidence>
<comment type="subcellular location">
    <subcellularLocation>
        <location evidence="1">Secreted</location>
    </subcellularLocation>
</comment>
<evidence type="ECO:0000256" key="1">
    <source>
        <dbReference type="ARBA" id="ARBA00004613"/>
    </source>
</evidence>
<dbReference type="InterPro" id="IPR001343">
    <property type="entry name" value="Hemolysn_Ca-bd"/>
</dbReference>
<dbReference type="OrthoDB" id="7624131at2"/>
<dbReference type="EMBL" id="PYGJ01000041">
    <property type="protein sequence ID" value="PSL12417.1"/>
    <property type="molecule type" value="Genomic_DNA"/>
</dbReference>
<name>A0A2P8ESF0_9RHOB</name>
<dbReference type="Pfam" id="PF00353">
    <property type="entry name" value="HemolysinCabind"/>
    <property type="match status" value="3"/>
</dbReference>
<comment type="caution">
    <text evidence="3">The sequence shown here is derived from an EMBL/GenBank/DDBJ whole genome shotgun (WGS) entry which is preliminary data.</text>
</comment>
<dbReference type="AlphaFoldDB" id="A0A2P8ESF0"/>
<evidence type="ECO:0008006" key="5">
    <source>
        <dbReference type="Google" id="ProtNLM"/>
    </source>
</evidence>
<dbReference type="SUPFAM" id="SSF51120">
    <property type="entry name" value="beta-Roll"/>
    <property type="match status" value="1"/>
</dbReference>
<gene>
    <name evidence="3" type="ORF">CLV88_1411</name>
</gene>
<dbReference type="Proteomes" id="UP000240418">
    <property type="component" value="Unassembled WGS sequence"/>
</dbReference>
<dbReference type="InterPro" id="IPR050557">
    <property type="entry name" value="RTX_toxin/Mannuronan_C5-epim"/>
</dbReference>
<sequence length="369" mass="39875">MDKIVKTYVNAVMDHEPTGGNENKVYDTKTVAENDDNNNDAILTGKGDDLVKAGDGNDYVRAGRGDDNVGGQEGHDVIKLGRGDDRAFGGEGDDFIMGGRGNDFMDGGDGNDTFGAVNGSNTVRTGDGNDTVIVTYRQEKMEDRKGNEDGHAGENGDHFTTITDFEVGADKIQLTGGLKEGEALTGLIFEADKNGTMISDQDGNKIVYLRDVEVTNPDDFIANSMDFGWFDWKGLQLETLMKGSEAPGEIKDNGEAKLVNFKDKHEDYGVFDFGELGNNDEFSFFHGDDGHLSADGKALFSGSSVNEREVNDLLQALATGEHDGVSYTVDSAEQVTLHVTSPAYGGVTDTIVLRGDVVEQSIEEHFDFF</sequence>
<dbReference type="PANTHER" id="PTHR38340:SF1">
    <property type="entry name" value="S-LAYER PROTEIN"/>
    <property type="match status" value="1"/>
</dbReference>
<dbReference type="GO" id="GO:0005509">
    <property type="term" value="F:calcium ion binding"/>
    <property type="evidence" value="ECO:0007669"/>
    <property type="project" value="InterPro"/>
</dbReference>
<accession>A0A2P8ESF0</accession>
<dbReference type="PRINTS" id="PR00313">
    <property type="entry name" value="CABNDNGRPT"/>
</dbReference>
<organism evidence="3 4">
    <name type="scientific">Shimia abyssi</name>
    <dbReference type="NCBI Taxonomy" id="1662395"/>
    <lineage>
        <taxon>Bacteria</taxon>
        <taxon>Pseudomonadati</taxon>
        <taxon>Pseudomonadota</taxon>
        <taxon>Alphaproteobacteria</taxon>
        <taxon>Rhodobacterales</taxon>
        <taxon>Roseobacteraceae</taxon>
    </lineage>
</organism>
<evidence type="ECO:0000313" key="3">
    <source>
        <dbReference type="EMBL" id="PSL12417.1"/>
    </source>
</evidence>
<dbReference type="InterPro" id="IPR011049">
    <property type="entry name" value="Serralysin-like_metalloprot_C"/>
</dbReference>
<dbReference type="GO" id="GO:0005576">
    <property type="term" value="C:extracellular region"/>
    <property type="evidence" value="ECO:0007669"/>
    <property type="project" value="UniProtKB-SubCell"/>
</dbReference>
<keyword evidence="2" id="KW-0964">Secreted</keyword>